<protein>
    <submittedName>
        <fullName evidence="1">Uncharacterized protein</fullName>
    </submittedName>
</protein>
<reference evidence="1" key="1">
    <citation type="submission" date="2024-09" db="EMBL/GenBank/DDBJ databases">
        <title>Black Yeasts Isolated from many extreme environments.</title>
        <authorList>
            <person name="Coleine C."/>
            <person name="Stajich J.E."/>
            <person name="Selbmann L."/>
        </authorList>
    </citation>
    <scope>NUCLEOTIDE SEQUENCE</scope>
    <source>
        <strain evidence="1">CCFEE 5737</strain>
    </source>
</reference>
<dbReference type="Proteomes" id="UP001186974">
    <property type="component" value="Unassembled WGS sequence"/>
</dbReference>
<accession>A0ACC3D997</accession>
<dbReference type="EMBL" id="JAWDJW010006700">
    <property type="protein sequence ID" value="KAK3063843.1"/>
    <property type="molecule type" value="Genomic_DNA"/>
</dbReference>
<name>A0ACC3D997_9PEZI</name>
<sequence length="799" mass="88481">MVAELESKLRYVHIFTRKFLQYEGGERQVIIVNNANARFRVWCREPTSDVEFLIINSQNPNGITIQNYAPGPGKSGFAVTWDQSNFNVQDQSNIPFTELSSYGFESAKKMESFGNPCYLLRLIGLMFSSVSKTLMTNEAQTSECVSLLRTIAAWTRCSPQESRFHADIVSLLADIEAPRKYSSSLLDAATPIQGQLKESTSETRFSIPLLRPDAYISSVQKQIEYASKLEQVISSIEASEARDAAAARRAKDTLGAIATTSTSFLDVAGKEEAALDALKAVETFQTSMKESLKNSDNAYERFKKGLETYKSNKEQELIQTCIFSAVQIVGSIGFAVATSGFGAGLTTRNLEEAFNNIKTTVGIVERLKEIIKTLVKLLPSLIGDLKASITTYKGNKALSNDGKKLETPTVPTAIPTPTTAAFDSIHLLAEWEEFKISVDEMFDSLKAQLGQDSASVDGLEEYRSALRKNAVQGQAVIEAQKLVREKLDQYYRAHAAMAFQNNRQADIQSMANAIDKEAQTVSQSVLMLPSLRTDLFGLRRRIFLNLHKSVLALVYHGALGAYPVDLFNFDVTQTTTEYTKLLVGDQGTATGLTEALNKVNTTLFGEQIKGKPITVDTTNNAEVLLAGEAEAIPALSGKLQQPDANICFPRRWRSDMLAFHSVSFEIPSTLVDVDDWWHVRVTKMRAYFFATDDSPVDLPYTITMGPQIADKSSNKKRIQYFLPGDPPCILAVDGKDDQSSQWKTDSTIVPAFFSAGIIGFQDRIVEENGHRVSALADKALIEKIWKVRLEFSLVAVYKK</sequence>
<organism evidence="1 2">
    <name type="scientific">Coniosporium uncinatum</name>
    <dbReference type="NCBI Taxonomy" id="93489"/>
    <lineage>
        <taxon>Eukaryota</taxon>
        <taxon>Fungi</taxon>
        <taxon>Dikarya</taxon>
        <taxon>Ascomycota</taxon>
        <taxon>Pezizomycotina</taxon>
        <taxon>Dothideomycetes</taxon>
        <taxon>Dothideomycetes incertae sedis</taxon>
        <taxon>Coniosporium</taxon>
    </lineage>
</organism>
<gene>
    <name evidence="1" type="ORF">LTS18_012312</name>
</gene>
<proteinExistence type="predicted"/>
<evidence type="ECO:0000313" key="1">
    <source>
        <dbReference type="EMBL" id="KAK3063843.1"/>
    </source>
</evidence>
<comment type="caution">
    <text evidence="1">The sequence shown here is derived from an EMBL/GenBank/DDBJ whole genome shotgun (WGS) entry which is preliminary data.</text>
</comment>
<keyword evidence="2" id="KW-1185">Reference proteome</keyword>
<evidence type="ECO:0000313" key="2">
    <source>
        <dbReference type="Proteomes" id="UP001186974"/>
    </source>
</evidence>